<dbReference type="InterPro" id="IPR008462">
    <property type="entry name" value="CsbD"/>
</dbReference>
<name>A0A7W7ZF36_9BACT</name>
<protein>
    <submittedName>
        <fullName evidence="3">Uncharacterized protein YjbJ (UPF0337 family)</fullName>
    </submittedName>
</protein>
<evidence type="ECO:0000313" key="4">
    <source>
        <dbReference type="Proteomes" id="UP000540989"/>
    </source>
</evidence>
<dbReference type="EMBL" id="JACHIP010000004">
    <property type="protein sequence ID" value="MBB5058627.1"/>
    <property type="molecule type" value="Genomic_DNA"/>
</dbReference>
<dbReference type="Pfam" id="PF05532">
    <property type="entry name" value="CsbD"/>
    <property type="match status" value="1"/>
</dbReference>
<gene>
    <name evidence="3" type="ORF">HDF16_003341</name>
</gene>
<reference evidence="3 4" key="1">
    <citation type="submission" date="2020-08" db="EMBL/GenBank/DDBJ databases">
        <title>Genomic Encyclopedia of Type Strains, Phase IV (KMG-V): Genome sequencing to study the core and pangenomes of soil and plant-associated prokaryotes.</title>
        <authorList>
            <person name="Whitman W."/>
        </authorList>
    </citation>
    <scope>NUCLEOTIDE SEQUENCE [LARGE SCALE GENOMIC DNA]</scope>
    <source>
        <strain evidence="3 4">M8UP14</strain>
    </source>
</reference>
<organism evidence="3 4">
    <name type="scientific">Granulicella aggregans</name>
    <dbReference type="NCBI Taxonomy" id="474949"/>
    <lineage>
        <taxon>Bacteria</taxon>
        <taxon>Pseudomonadati</taxon>
        <taxon>Acidobacteriota</taxon>
        <taxon>Terriglobia</taxon>
        <taxon>Terriglobales</taxon>
        <taxon>Acidobacteriaceae</taxon>
        <taxon>Granulicella</taxon>
    </lineage>
</organism>
<dbReference type="AlphaFoldDB" id="A0A7W7ZF36"/>
<dbReference type="SUPFAM" id="SSF69047">
    <property type="entry name" value="Hypothetical protein YjbJ"/>
    <property type="match status" value="1"/>
</dbReference>
<evidence type="ECO:0000256" key="1">
    <source>
        <dbReference type="ARBA" id="ARBA00009129"/>
    </source>
</evidence>
<accession>A0A7W7ZF36</accession>
<feature type="domain" description="CsbD-like" evidence="2">
    <location>
        <begin position="4"/>
        <end position="54"/>
    </location>
</feature>
<evidence type="ECO:0000259" key="2">
    <source>
        <dbReference type="Pfam" id="PF05532"/>
    </source>
</evidence>
<dbReference type="InterPro" id="IPR036629">
    <property type="entry name" value="YjbJ_sf"/>
</dbReference>
<comment type="caution">
    <text evidence="3">The sequence shown here is derived from an EMBL/GenBank/DDBJ whole genome shotgun (WGS) entry which is preliminary data.</text>
</comment>
<keyword evidence="4" id="KW-1185">Reference proteome</keyword>
<evidence type="ECO:0000313" key="3">
    <source>
        <dbReference type="EMBL" id="MBB5058627.1"/>
    </source>
</evidence>
<dbReference type="Proteomes" id="UP000540989">
    <property type="component" value="Unassembled WGS sequence"/>
</dbReference>
<sequence>MNNDTVKGTLQKIGGRIEESAGVLVNDPALKNAGREDQLKGKAREAWGNVKDAAGDLVDRARAAKYDAEVKSEEAVAFERDHEVAVTR</sequence>
<comment type="similarity">
    <text evidence="1">Belongs to the UPF0337 (CsbD) family.</text>
</comment>
<dbReference type="RefSeq" id="WP_184218507.1">
    <property type="nucleotide sequence ID" value="NZ_JACHIP010000004.1"/>
</dbReference>
<dbReference type="Gene3D" id="1.10.1470.10">
    <property type="entry name" value="YjbJ"/>
    <property type="match status" value="1"/>
</dbReference>
<proteinExistence type="inferred from homology"/>